<evidence type="ECO:0008006" key="4">
    <source>
        <dbReference type="Google" id="ProtNLM"/>
    </source>
</evidence>
<gene>
    <name evidence="2" type="ORF">Zmor_009866</name>
</gene>
<reference evidence="2" key="1">
    <citation type="journal article" date="2023" name="G3 (Bethesda)">
        <title>Whole genome assemblies of Zophobas morio and Tenebrio molitor.</title>
        <authorList>
            <person name="Kaur S."/>
            <person name="Stinson S.A."/>
            <person name="diCenzo G.C."/>
        </authorList>
    </citation>
    <scope>NUCLEOTIDE SEQUENCE</scope>
    <source>
        <strain evidence="2">QUZm001</strain>
    </source>
</reference>
<dbReference type="Proteomes" id="UP001168821">
    <property type="component" value="Unassembled WGS sequence"/>
</dbReference>
<organism evidence="2 3">
    <name type="scientific">Zophobas morio</name>
    <dbReference type="NCBI Taxonomy" id="2755281"/>
    <lineage>
        <taxon>Eukaryota</taxon>
        <taxon>Metazoa</taxon>
        <taxon>Ecdysozoa</taxon>
        <taxon>Arthropoda</taxon>
        <taxon>Hexapoda</taxon>
        <taxon>Insecta</taxon>
        <taxon>Pterygota</taxon>
        <taxon>Neoptera</taxon>
        <taxon>Endopterygota</taxon>
        <taxon>Coleoptera</taxon>
        <taxon>Polyphaga</taxon>
        <taxon>Cucujiformia</taxon>
        <taxon>Tenebrionidae</taxon>
        <taxon>Zophobas</taxon>
    </lineage>
</organism>
<keyword evidence="1" id="KW-0175">Coiled coil</keyword>
<feature type="coiled-coil region" evidence="1">
    <location>
        <begin position="120"/>
        <end position="174"/>
    </location>
</feature>
<evidence type="ECO:0000256" key="1">
    <source>
        <dbReference type="SAM" id="Coils"/>
    </source>
</evidence>
<comment type="caution">
    <text evidence="2">The sequence shown here is derived from an EMBL/GenBank/DDBJ whole genome shotgun (WGS) entry which is preliminary data.</text>
</comment>
<accession>A0AA38IHU8</accession>
<sequence>MGKKNGEDKRGLKLLFWNIAGLKKKDNLFWDYVKNFDFVGLTETWIPERDWNKLKDVLPKEFQWKLQGAKKRKGRAKGGIITGVKKDIKEIEEGAIEMEGIVDCKLTVKKKRWRICTIYSRGMRNTKQEIQEKIEESEEEFLLLGGDFNARIENKNREEDSENTRKSKDKVENKDGKLLWELIEERGWEVLNGGKEGDEEGKFTWIGIREESVIDYVIT</sequence>
<evidence type="ECO:0000313" key="3">
    <source>
        <dbReference type="Proteomes" id="UP001168821"/>
    </source>
</evidence>
<name>A0AA38IHU8_9CUCU</name>
<proteinExistence type="predicted"/>
<dbReference type="Gene3D" id="3.60.10.10">
    <property type="entry name" value="Endonuclease/exonuclease/phosphatase"/>
    <property type="match status" value="1"/>
</dbReference>
<dbReference type="AlphaFoldDB" id="A0AA38IHU8"/>
<dbReference type="EMBL" id="JALNTZ010000003">
    <property type="protein sequence ID" value="KAJ3658108.1"/>
    <property type="molecule type" value="Genomic_DNA"/>
</dbReference>
<keyword evidence="3" id="KW-1185">Reference proteome</keyword>
<protein>
    <recommendedName>
        <fullName evidence="4">Endonuclease/exonuclease/phosphatase domain-containing protein</fullName>
    </recommendedName>
</protein>
<dbReference type="InterPro" id="IPR036691">
    <property type="entry name" value="Endo/exonu/phosph_ase_sf"/>
</dbReference>
<evidence type="ECO:0000313" key="2">
    <source>
        <dbReference type="EMBL" id="KAJ3658108.1"/>
    </source>
</evidence>
<dbReference type="SUPFAM" id="SSF56219">
    <property type="entry name" value="DNase I-like"/>
    <property type="match status" value="1"/>
</dbReference>